<dbReference type="InterPro" id="IPR007560">
    <property type="entry name" value="Restrct_endonuc_IV_Mrr"/>
</dbReference>
<reference evidence="4 5" key="1">
    <citation type="submission" date="2021-06" db="EMBL/GenBank/DDBJ databases">
        <title>Bacillus sp. RD4P76, an endophyte from a halophyte.</title>
        <authorList>
            <person name="Sun J.-Q."/>
        </authorList>
    </citation>
    <scope>NUCLEOTIDE SEQUENCE [LARGE SCALE GENOMIC DNA]</scope>
    <source>
        <strain evidence="4 5">CGMCC 1.15917</strain>
    </source>
</reference>
<evidence type="ECO:0000259" key="2">
    <source>
        <dbReference type="Pfam" id="PF01396"/>
    </source>
</evidence>
<dbReference type="PANTHER" id="PTHR30015">
    <property type="entry name" value="MRR RESTRICTION SYSTEM PROTEIN"/>
    <property type="match status" value="1"/>
</dbReference>
<dbReference type="GO" id="GO:0016787">
    <property type="term" value="F:hydrolase activity"/>
    <property type="evidence" value="ECO:0007669"/>
    <property type="project" value="UniProtKB-KW"/>
</dbReference>
<evidence type="ECO:0000313" key="4">
    <source>
        <dbReference type="EMBL" id="MBU9714122.1"/>
    </source>
</evidence>
<keyword evidence="1" id="KW-1133">Transmembrane helix</keyword>
<dbReference type="Proteomes" id="UP000784880">
    <property type="component" value="Unassembled WGS sequence"/>
</dbReference>
<dbReference type="InterPro" id="IPR052906">
    <property type="entry name" value="Type_IV_Methyl-Rstrct_Enzyme"/>
</dbReference>
<organism evidence="4 5">
    <name type="scientific">Evansella tamaricis</name>
    <dbReference type="NCBI Taxonomy" id="2069301"/>
    <lineage>
        <taxon>Bacteria</taxon>
        <taxon>Bacillati</taxon>
        <taxon>Bacillota</taxon>
        <taxon>Bacilli</taxon>
        <taxon>Bacillales</taxon>
        <taxon>Bacillaceae</taxon>
        <taxon>Evansella</taxon>
    </lineage>
</organism>
<dbReference type="EC" id="3.1.21.-" evidence="4"/>
<keyword evidence="5" id="KW-1185">Reference proteome</keyword>
<evidence type="ECO:0000256" key="1">
    <source>
        <dbReference type="SAM" id="Phobius"/>
    </source>
</evidence>
<keyword evidence="1" id="KW-0472">Membrane</keyword>
<keyword evidence="4" id="KW-0255">Endonuclease</keyword>
<keyword evidence="4" id="KW-0540">Nuclease</keyword>
<keyword evidence="1" id="KW-0812">Transmembrane</keyword>
<feature type="transmembrane region" description="Helical" evidence="1">
    <location>
        <begin position="39"/>
        <end position="57"/>
    </location>
</feature>
<dbReference type="EMBL" id="JAHQCS010000163">
    <property type="protein sequence ID" value="MBU9714122.1"/>
    <property type="molecule type" value="Genomic_DNA"/>
</dbReference>
<proteinExistence type="predicted"/>
<keyword evidence="4" id="KW-0378">Hydrolase</keyword>
<evidence type="ECO:0000259" key="3">
    <source>
        <dbReference type="Pfam" id="PF04471"/>
    </source>
</evidence>
<protein>
    <submittedName>
        <fullName evidence="4">Restriction endonuclease</fullName>
        <ecNumber evidence="4">3.1.21.-</ecNumber>
    </submittedName>
</protein>
<dbReference type="PANTHER" id="PTHR30015:SF6">
    <property type="entry name" value="SLL1429 PROTEIN"/>
    <property type="match status" value="1"/>
</dbReference>
<accession>A0ABS6JKA1</accession>
<dbReference type="InterPro" id="IPR013498">
    <property type="entry name" value="Topo_IA_Znf"/>
</dbReference>
<evidence type="ECO:0000313" key="5">
    <source>
        <dbReference type="Proteomes" id="UP000784880"/>
    </source>
</evidence>
<sequence>MARRKSAAKREDEFIDTVLKLSSFGVFLISFMITKSLSYSLVLAGFGLVLSIIFLIYRKIKYTKKIKRSKIQDIDKMSGVQFEYYLKLFFQKKDYKVKETKTTGDYGADLVLIKDNKKIIVQAKRYNSRVGIKAVQEAVSAVAYYNASEAWVVTNNEFTGAAIELARSNKVRLIERDELLGMVSELQGDVPSNLVNLTNSTELKELCKRCGSELMIRKGKRGDFYGCSSFPKCRYTQDLESIT</sequence>
<feature type="domain" description="DNA topoisomerase type IA zn finger" evidence="2">
    <location>
        <begin position="205"/>
        <end position="240"/>
    </location>
</feature>
<feature type="domain" description="Restriction endonuclease type IV Mrr" evidence="3">
    <location>
        <begin position="74"/>
        <end position="182"/>
    </location>
</feature>
<dbReference type="GO" id="GO:0004519">
    <property type="term" value="F:endonuclease activity"/>
    <property type="evidence" value="ECO:0007669"/>
    <property type="project" value="UniProtKB-KW"/>
</dbReference>
<gene>
    <name evidence="4" type="ORF">KS419_20510</name>
</gene>
<feature type="transmembrane region" description="Helical" evidence="1">
    <location>
        <begin position="14"/>
        <end position="33"/>
    </location>
</feature>
<dbReference type="Pfam" id="PF01396">
    <property type="entry name" value="Zn_ribbon_Top1"/>
    <property type="match status" value="1"/>
</dbReference>
<name>A0ABS6JKA1_9BACI</name>
<comment type="caution">
    <text evidence="4">The sequence shown here is derived from an EMBL/GenBank/DDBJ whole genome shotgun (WGS) entry which is preliminary data.</text>
</comment>
<dbReference type="Pfam" id="PF04471">
    <property type="entry name" value="Mrr_cat"/>
    <property type="match status" value="1"/>
</dbReference>
<dbReference type="RefSeq" id="WP_217068453.1">
    <property type="nucleotide sequence ID" value="NZ_JAHQCS010000163.1"/>
</dbReference>